<proteinExistence type="predicted"/>
<feature type="region of interest" description="Disordered" evidence="1">
    <location>
        <begin position="1"/>
        <end position="104"/>
    </location>
</feature>
<feature type="compositionally biased region" description="Low complexity" evidence="1">
    <location>
        <begin position="11"/>
        <end position="27"/>
    </location>
</feature>
<dbReference type="InParanoid" id="A0A672HY78"/>
<dbReference type="AlphaFoldDB" id="A0A672HY78"/>
<dbReference type="OMA" id="RMHSQTL"/>
<evidence type="ECO:0000256" key="1">
    <source>
        <dbReference type="SAM" id="MobiDB-lite"/>
    </source>
</evidence>
<protein>
    <submittedName>
        <fullName evidence="2">Uncharacterized protein</fullName>
    </submittedName>
</protein>
<feature type="compositionally biased region" description="Acidic residues" evidence="1">
    <location>
        <begin position="49"/>
        <end position="61"/>
    </location>
</feature>
<feature type="compositionally biased region" description="Acidic residues" evidence="1">
    <location>
        <begin position="28"/>
        <end position="38"/>
    </location>
</feature>
<dbReference type="Ensembl" id="ENSSFAT00005035195.1">
    <property type="protein sequence ID" value="ENSSFAP00005033927.1"/>
    <property type="gene ID" value="ENSSFAG00005017232.1"/>
</dbReference>
<keyword evidence="3" id="KW-1185">Reference proteome</keyword>
<sequence>MEEKHFEACGSDESLSASSSGSQTLSEGGEEEEEEEETASVLEIKVYGDEGDFQAVNEDEQNAQYEKTTEEEEEEEEEDEKLDNILYPPASYHRKSSNPEVTRGLSPALKLKRHLSEDGTYVRRRSLGGGLTGKYLLLPSTIQPTHSAGHQSSETSNLVRMRSLNLGKSDPSLTSSLPWPCLPSAMWS</sequence>
<evidence type="ECO:0000313" key="3">
    <source>
        <dbReference type="Proteomes" id="UP000472267"/>
    </source>
</evidence>
<name>A0A672HY78_SALFA</name>
<evidence type="ECO:0000313" key="2">
    <source>
        <dbReference type="Ensembl" id="ENSSFAP00005033927.1"/>
    </source>
</evidence>
<dbReference type="Proteomes" id="UP000472267">
    <property type="component" value="Unassembled WGS sequence"/>
</dbReference>
<feature type="compositionally biased region" description="Acidic residues" evidence="1">
    <location>
        <begin position="69"/>
        <end position="81"/>
    </location>
</feature>
<reference evidence="2" key="1">
    <citation type="submission" date="2025-08" db="UniProtKB">
        <authorList>
            <consortium name="Ensembl"/>
        </authorList>
    </citation>
    <scope>IDENTIFICATION</scope>
</reference>
<reference evidence="2" key="2">
    <citation type="submission" date="2025-09" db="UniProtKB">
        <authorList>
            <consortium name="Ensembl"/>
        </authorList>
    </citation>
    <scope>IDENTIFICATION</scope>
</reference>
<organism evidence="2 3">
    <name type="scientific">Salarias fasciatus</name>
    <name type="common">Jewelled blenny</name>
    <name type="synonym">Blennius fasciatus</name>
    <dbReference type="NCBI Taxonomy" id="181472"/>
    <lineage>
        <taxon>Eukaryota</taxon>
        <taxon>Metazoa</taxon>
        <taxon>Chordata</taxon>
        <taxon>Craniata</taxon>
        <taxon>Vertebrata</taxon>
        <taxon>Euteleostomi</taxon>
        <taxon>Actinopterygii</taxon>
        <taxon>Neopterygii</taxon>
        <taxon>Teleostei</taxon>
        <taxon>Neoteleostei</taxon>
        <taxon>Acanthomorphata</taxon>
        <taxon>Ovalentaria</taxon>
        <taxon>Blenniimorphae</taxon>
        <taxon>Blenniiformes</taxon>
        <taxon>Blennioidei</taxon>
        <taxon>Blenniidae</taxon>
        <taxon>Salariinae</taxon>
        <taxon>Salarias</taxon>
    </lineage>
</organism>
<accession>A0A672HY78</accession>